<feature type="region of interest" description="Disordered" evidence="1">
    <location>
        <begin position="369"/>
        <end position="392"/>
    </location>
</feature>
<feature type="region of interest" description="Disordered" evidence="1">
    <location>
        <begin position="288"/>
        <end position="308"/>
    </location>
</feature>
<feature type="region of interest" description="Disordered" evidence="1">
    <location>
        <begin position="234"/>
        <end position="261"/>
    </location>
</feature>
<evidence type="ECO:0000256" key="1">
    <source>
        <dbReference type="SAM" id="MobiDB-lite"/>
    </source>
</evidence>
<dbReference type="WBParaSite" id="MCU_006887-RB">
    <property type="protein sequence ID" value="MCU_006887-RB"/>
    <property type="gene ID" value="MCU_006887"/>
</dbReference>
<dbReference type="AlphaFoldDB" id="A0A5K3FEW5"/>
<proteinExistence type="predicted"/>
<reference evidence="2" key="1">
    <citation type="submission" date="2019-11" db="UniProtKB">
        <authorList>
            <consortium name="WormBaseParasite"/>
        </authorList>
    </citation>
    <scope>IDENTIFICATION</scope>
</reference>
<feature type="compositionally biased region" description="Acidic residues" evidence="1">
    <location>
        <begin position="66"/>
        <end position="75"/>
    </location>
</feature>
<feature type="region of interest" description="Disordered" evidence="1">
    <location>
        <begin position="427"/>
        <end position="461"/>
    </location>
</feature>
<protein>
    <submittedName>
        <fullName evidence="2">RAD51_interact domain-containing protein</fullName>
    </submittedName>
</protein>
<organism evidence="2">
    <name type="scientific">Mesocestoides corti</name>
    <name type="common">Flatworm</name>
    <dbReference type="NCBI Taxonomy" id="53468"/>
    <lineage>
        <taxon>Eukaryota</taxon>
        <taxon>Metazoa</taxon>
        <taxon>Spiralia</taxon>
        <taxon>Lophotrochozoa</taxon>
        <taxon>Platyhelminthes</taxon>
        <taxon>Cestoda</taxon>
        <taxon>Eucestoda</taxon>
        <taxon>Cyclophyllidea</taxon>
        <taxon>Mesocestoididae</taxon>
        <taxon>Mesocestoides</taxon>
    </lineage>
</organism>
<name>A0A5K3FEW5_MESCO</name>
<feature type="compositionally biased region" description="Low complexity" evidence="1">
    <location>
        <begin position="53"/>
        <end position="64"/>
    </location>
</feature>
<feature type="compositionally biased region" description="Basic and acidic residues" evidence="1">
    <location>
        <begin position="444"/>
        <end position="453"/>
    </location>
</feature>
<feature type="region of interest" description="Disordered" evidence="1">
    <location>
        <begin position="35"/>
        <end position="110"/>
    </location>
</feature>
<feature type="compositionally biased region" description="Polar residues" evidence="1">
    <location>
        <begin position="234"/>
        <end position="258"/>
    </location>
</feature>
<feature type="compositionally biased region" description="Basic and acidic residues" evidence="1">
    <location>
        <begin position="288"/>
        <end position="302"/>
    </location>
</feature>
<accession>A0A5K3FEW5</accession>
<sequence length="491" mass="54471">MGISVSAKCPQRSSIEPEFNKICFDDSSERETVISTAKKKEHKPPVPRLHLPSKSASSASSVSSDETSDLPENEDVTVFKKTNIGEVEVDKGSVVGSDDNNKTCMGRVEKPSEEQTSLSWKCDILGGESDPDEVGWASHLSGDNQPRDLPSLGVCDPREKKAVKGLRGCSPSPLTGIRPGNETTKSFFIEAVAPKQKKTSQNRNFILRNKKCVLAKALKNNTSYSQLMTNKLRSAGESSMTGSPSHLESQPSLRTQQDPSPLSELEHLLHEQRMGFISAVNELVTKKSHGETKTSHNNHEKSTQNCPSCPTMSKLGPFRHRQPMKLITFANLEKHYQFETKCQLEDISKGIPEGNVDQSLLSDSQNNQTFHGAVVTPPTDRPSAFQRQAKSLHRRDTYNIRASNHHENSNQSLQGASSNKITSIQKVREVKNSSSSFSKHQKSHSTEKNERTKSTRAIPTHRTIQSLDAEFLRILQENYAETQKIASLFLP</sequence>
<evidence type="ECO:0000313" key="2">
    <source>
        <dbReference type="WBParaSite" id="MCU_006887-RB"/>
    </source>
</evidence>